<feature type="compositionally biased region" description="Polar residues" evidence="1">
    <location>
        <begin position="126"/>
        <end position="138"/>
    </location>
</feature>
<sequence length="1201" mass="130576">MRLRNRSIHRLLKQLTEVQGSDDLRAGLIRCGKLLPPTSASALLTAYCLRLAVKLNVQQTPWGERSRQSMKRSAAGQKQTRKSSRAQRTLHPSAQMLKNEQDPAPHDEGSPGQDDGSSPQPDPLTSDESTVIQRSVDPSRNFHHENRDMRTSPRPPSLTPTARMLQGKLDNQQKLVLQQQTETAGGLQSPTLSCGQLPASLPATSDIPARHKTIQKGRYSVVETGSSARLSVTTENFPADNGFSQAAASLVSPNIHATGHLSRSPSRGLPQKSDSRPSMRAGLKGLMPIMEDPCAESVVTAGQRRGTPFRSVDQVSSKADVRAQYGSNPDGPAPEGRVADTEWNSYDDDNDDDGDGGDNATILKEFELIDSSFQAVAKCLNISLGDVLARYDTYRLDSEEEQLAYKLYEGYYSEHVMEESSRVPAATNDNESNDADHIYNCWRQFRRTHPMTWPSIIKLEDRMSDIAIDGNAPQEREHLSNYFTQRLTSLLNALAENHGLHSVLIMAGNNIVKDGGIGMAYESSESEGFLRKLTHASTDEAIGHLKAHVWHNHSTARIIMSSTLIHNDFASDCVNMGADTGAPLIAPTEHVDWLSDVSAKGKHAALSEIEGTFEELLRTNGMTEKYRGSKHLLPTLFDLGLACFNWPDDVPWTILYDDNAGLAGLDHTQVDRLYFALIEAPPEDRIHVDKHSSIGDKGPAHNGSLVLQGVDTARKGRPCLKVFIARREDHEAVYTSTHQADNSASEHNCASVLYRGAKREAQIDDQVGPSKRIRTAANSSTGVSGVHDPSDLNKGLKDGTGRRSAVGWRQGDEGSRATSGPESSEAQAKHEHEAEGTVARSSHDPIVLNSEVARTQSKGKRRQIEEGSKTTSGLGSFEAQAKHEAEVIHSDLERTGSARKRRQVDEGSHTTSGETRAHHNVSTLKIHVQPPTPAKPLAAASSEISKSLASQQSIGASRGAAITERAPSGSTQSAGRDAQAIQEDVKDRNDSSELSRPSYVHPIGSVHYGTEHYADDRSGSHGILGTSTGNIISTPHMPITTAGHAEAAVHLPDNSRHDTVFNTGTPYANVATLMQPELGRSYVRYPQEVLDLAEQVWVLKNSGAIGAMARRTTSEHRSSVSNAFDVTYGRAERTLVPVMSCIDVHLLRYLAHYLTDRTLYTTLRQFLRPQADGPIGSTVPQGANHTAAGKAGGGQGNVTGW</sequence>
<evidence type="ECO:0000313" key="3">
    <source>
        <dbReference type="Proteomes" id="UP000076871"/>
    </source>
</evidence>
<dbReference type="AlphaFoldDB" id="A0A165CZQ5"/>
<feature type="region of interest" description="Disordered" evidence="1">
    <location>
        <begin position="766"/>
        <end position="922"/>
    </location>
</feature>
<keyword evidence="3" id="KW-1185">Reference proteome</keyword>
<feature type="compositionally biased region" description="Polar residues" evidence="1">
    <location>
        <begin position="86"/>
        <end position="98"/>
    </location>
</feature>
<feature type="region of interest" description="Disordered" evidence="1">
    <location>
        <begin position="1175"/>
        <end position="1201"/>
    </location>
</feature>
<feature type="region of interest" description="Disordered" evidence="1">
    <location>
        <begin position="949"/>
        <end position="1001"/>
    </location>
</feature>
<feature type="compositionally biased region" description="Acidic residues" evidence="1">
    <location>
        <begin position="345"/>
        <end position="356"/>
    </location>
</feature>
<name>A0A165CZQ5_9APHY</name>
<accession>A0A165CZQ5</accession>
<dbReference type="GeneID" id="63824240"/>
<feature type="compositionally biased region" description="Basic and acidic residues" evidence="1">
    <location>
        <begin position="983"/>
        <end position="993"/>
    </location>
</feature>
<feature type="region of interest" description="Disordered" evidence="1">
    <location>
        <begin position="60"/>
        <end position="162"/>
    </location>
</feature>
<feature type="compositionally biased region" description="Basic and acidic residues" evidence="1">
    <location>
        <begin position="140"/>
        <end position="151"/>
    </location>
</feature>
<dbReference type="RefSeq" id="XP_040761576.1">
    <property type="nucleotide sequence ID" value="XM_040907211.1"/>
</dbReference>
<dbReference type="EMBL" id="KV427641">
    <property type="protein sequence ID" value="KZT03836.1"/>
    <property type="molecule type" value="Genomic_DNA"/>
</dbReference>
<feature type="compositionally biased region" description="Basic and acidic residues" evidence="1">
    <location>
        <begin position="880"/>
        <end position="896"/>
    </location>
</feature>
<organism evidence="2 3">
    <name type="scientific">Laetiporus sulphureus 93-53</name>
    <dbReference type="NCBI Taxonomy" id="1314785"/>
    <lineage>
        <taxon>Eukaryota</taxon>
        <taxon>Fungi</taxon>
        <taxon>Dikarya</taxon>
        <taxon>Basidiomycota</taxon>
        <taxon>Agaricomycotina</taxon>
        <taxon>Agaricomycetes</taxon>
        <taxon>Polyporales</taxon>
        <taxon>Laetiporus</taxon>
    </lineage>
</organism>
<evidence type="ECO:0000256" key="1">
    <source>
        <dbReference type="SAM" id="MobiDB-lite"/>
    </source>
</evidence>
<protein>
    <submittedName>
        <fullName evidence="2">Uncharacterized protein</fullName>
    </submittedName>
</protein>
<feature type="region of interest" description="Disordered" evidence="1">
    <location>
        <begin position="256"/>
        <end position="281"/>
    </location>
</feature>
<feature type="compositionally biased region" description="Basic and acidic residues" evidence="1">
    <location>
        <begin position="788"/>
        <end position="801"/>
    </location>
</feature>
<gene>
    <name evidence="2" type="ORF">LAESUDRAFT_715979</name>
</gene>
<feature type="compositionally biased region" description="Polar residues" evidence="1">
    <location>
        <begin position="816"/>
        <end position="826"/>
    </location>
</feature>
<reference evidence="2 3" key="1">
    <citation type="journal article" date="2016" name="Mol. Biol. Evol.">
        <title>Comparative Genomics of Early-Diverging Mushroom-Forming Fungi Provides Insights into the Origins of Lignocellulose Decay Capabilities.</title>
        <authorList>
            <person name="Nagy L.G."/>
            <person name="Riley R."/>
            <person name="Tritt A."/>
            <person name="Adam C."/>
            <person name="Daum C."/>
            <person name="Floudas D."/>
            <person name="Sun H."/>
            <person name="Yadav J.S."/>
            <person name="Pangilinan J."/>
            <person name="Larsson K.H."/>
            <person name="Matsuura K."/>
            <person name="Barry K."/>
            <person name="Labutti K."/>
            <person name="Kuo R."/>
            <person name="Ohm R.A."/>
            <person name="Bhattacharya S.S."/>
            <person name="Shirouzu T."/>
            <person name="Yoshinaga Y."/>
            <person name="Martin F.M."/>
            <person name="Grigoriev I.V."/>
            <person name="Hibbett D.S."/>
        </authorList>
    </citation>
    <scope>NUCLEOTIDE SEQUENCE [LARGE SCALE GENOMIC DNA]</scope>
    <source>
        <strain evidence="2 3">93-53</strain>
    </source>
</reference>
<feature type="region of interest" description="Disordered" evidence="1">
    <location>
        <begin position="298"/>
        <end position="358"/>
    </location>
</feature>
<proteinExistence type="predicted"/>
<feature type="compositionally biased region" description="Basic and acidic residues" evidence="1">
    <location>
        <begin position="99"/>
        <end position="109"/>
    </location>
</feature>
<dbReference type="InParanoid" id="A0A165CZQ5"/>
<dbReference type="STRING" id="1314785.A0A165CZQ5"/>
<feature type="compositionally biased region" description="Gly residues" evidence="1">
    <location>
        <begin position="1190"/>
        <end position="1201"/>
    </location>
</feature>
<dbReference type="Proteomes" id="UP000076871">
    <property type="component" value="Unassembled WGS sequence"/>
</dbReference>
<evidence type="ECO:0000313" key="2">
    <source>
        <dbReference type="EMBL" id="KZT03836.1"/>
    </source>
</evidence>